<feature type="transmembrane region" description="Helical" evidence="2">
    <location>
        <begin position="454"/>
        <end position="474"/>
    </location>
</feature>
<dbReference type="SUPFAM" id="SSF69848">
    <property type="entry name" value="LCCL domain"/>
    <property type="match status" value="1"/>
</dbReference>
<sequence length="736" mass="82167">MPRPPTDEEEALANQRTTFERYTDDDPDAVLPSAGVHDEAVNDDDMNYNRLRAGSRPQYPVDFAHSEEAYANLPVWMEEADKSYRWRWVPSILRRAGRSTVNWLKGPNPPDPLILNPLFPQIQETPIRFLNWIAPKRKHKILLLLTVYISWLISWSTVLHYSVSSGEIHGYGKPTPIGCAASYWSPNNRMLKVEPYTVGNQTIAYSSLVIGGPNPDEPEEDAIYRADSWICQAATHAGVISDRGGCGVVELTGASNYYYSSKRNGYSSVEFPSTFPKSYRFLRNVPGIQSSCHRDLRWPLFAITATTIVLVSIFTTDPAVFFFTTFFLLMLHVGIVSDPPELTQIREMFSTSAARMLPATFIAYVLYVFCAKPLLEPLESPPVYQLSKTIFYLCPTFFAALNNYTFARLIPIKRLTPHDIKSQPGARLALGIMITIVVTIILSQAWWIRQGGRFFHYLKIYLTIGAGIIILLALPGFRLRIHHYILALLLMPGTSFPTRPSIFYQGLLLGLFINGVARWGFASIIETPSMLGELPREGHSAWWGATTPNITDASVAISLPDIESPVIQLNSSQGDVFNVITGIKELLDPHDYRGNGNISISLWDHERMDKLGVDGVSVLVNDVERFRGYRDEDPLGHFVWHRRGSRGLDSAAGQETSGLRYGGSGESQTVVSTKRLVQAGEYGNGDDELDALSETQDRPEDLFFRFAFLKGSSAGLYGGVGVWNADGSWVSPPPPK</sequence>
<dbReference type="SMART" id="SM00603">
    <property type="entry name" value="LCCL"/>
    <property type="match status" value="1"/>
</dbReference>
<feature type="transmembrane region" description="Helical" evidence="2">
    <location>
        <begin position="141"/>
        <end position="163"/>
    </location>
</feature>
<dbReference type="PANTHER" id="PTHR31331">
    <property type="entry name" value="LCCL DOMAIN PROTEIN (AFU_ORTHOLOGUE AFUA_5G08630)"/>
    <property type="match status" value="1"/>
</dbReference>
<keyword evidence="2" id="KW-0812">Transmembrane</keyword>
<evidence type="ECO:0000313" key="5">
    <source>
        <dbReference type="Proteomes" id="UP000242877"/>
    </source>
</evidence>
<evidence type="ECO:0000256" key="1">
    <source>
        <dbReference type="SAM" id="MobiDB-lite"/>
    </source>
</evidence>
<dbReference type="AlphaFoldDB" id="A0A167Y8C9"/>
<organism evidence="4 5">
    <name type="scientific">Ascosphaera apis ARSEF 7405</name>
    <dbReference type="NCBI Taxonomy" id="392613"/>
    <lineage>
        <taxon>Eukaryota</taxon>
        <taxon>Fungi</taxon>
        <taxon>Dikarya</taxon>
        <taxon>Ascomycota</taxon>
        <taxon>Pezizomycotina</taxon>
        <taxon>Eurotiomycetes</taxon>
        <taxon>Eurotiomycetidae</taxon>
        <taxon>Onygenales</taxon>
        <taxon>Ascosphaeraceae</taxon>
        <taxon>Ascosphaera</taxon>
    </lineage>
</organism>
<feature type="domain" description="LCCL" evidence="3">
    <location>
        <begin position="209"/>
        <end position="269"/>
    </location>
</feature>
<dbReference type="EMBL" id="AZGZ01000015">
    <property type="protein sequence ID" value="KZZ90982.1"/>
    <property type="molecule type" value="Genomic_DNA"/>
</dbReference>
<dbReference type="Gene3D" id="2.170.130.20">
    <property type="entry name" value="LCCL-like domain"/>
    <property type="match status" value="1"/>
</dbReference>
<dbReference type="InterPro" id="IPR051957">
    <property type="entry name" value="CRISP-LCCL_domain"/>
</dbReference>
<feature type="transmembrane region" description="Helical" evidence="2">
    <location>
        <begin position="389"/>
        <end position="407"/>
    </location>
</feature>
<name>A0A167Y8C9_9EURO</name>
<feature type="transmembrane region" description="Helical" evidence="2">
    <location>
        <begin position="428"/>
        <end position="448"/>
    </location>
</feature>
<gene>
    <name evidence="4" type="ORF">AAP_03623</name>
</gene>
<feature type="region of interest" description="Disordered" evidence="1">
    <location>
        <begin position="1"/>
        <end position="29"/>
    </location>
</feature>
<dbReference type="InterPro" id="IPR004043">
    <property type="entry name" value="LCCL"/>
</dbReference>
<dbReference type="PROSITE" id="PS50820">
    <property type="entry name" value="LCCL"/>
    <property type="match status" value="1"/>
</dbReference>
<accession>A0A167Y8C9</accession>
<keyword evidence="5" id="KW-1185">Reference proteome</keyword>
<dbReference type="VEuPathDB" id="FungiDB:AAP_03623"/>
<dbReference type="Proteomes" id="UP000242877">
    <property type="component" value="Unassembled WGS sequence"/>
</dbReference>
<feature type="transmembrane region" description="Helical" evidence="2">
    <location>
        <begin position="349"/>
        <end position="369"/>
    </location>
</feature>
<reference evidence="4 5" key="1">
    <citation type="journal article" date="2016" name="Genome Biol. Evol.">
        <title>Divergent and convergent evolution of fungal pathogenicity.</title>
        <authorList>
            <person name="Shang Y."/>
            <person name="Xiao G."/>
            <person name="Zheng P."/>
            <person name="Cen K."/>
            <person name="Zhan S."/>
            <person name="Wang C."/>
        </authorList>
    </citation>
    <scope>NUCLEOTIDE SEQUENCE [LARGE SCALE GENOMIC DNA]</scope>
    <source>
        <strain evidence="4 5">ARSEF 7405</strain>
    </source>
</reference>
<keyword evidence="2" id="KW-1133">Transmembrane helix</keyword>
<comment type="caution">
    <text evidence="4">The sequence shown here is derived from an EMBL/GenBank/DDBJ whole genome shotgun (WGS) entry which is preliminary data.</text>
</comment>
<proteinExistence type="predicted"/>
<feature type="transmembrane region" description="Helical" evidence="2">
    <location>
        <begin position="502"/>
        <end position="521"/>
    </location>
</feature>
<evidence type="ECO:0000313" key="4">
    <source>
        <dbReference type="EMBL" id="KZZ90982.1"/>
    </source>
</evidence>
<keyword evidence="2" id="KW-0472">Membrane</keyword>
<dbReference type="OrthoDB" id="441660at2759"/>
<feature type="transmembrane region" description="Helical" evidence="2">
    <location>
        <begin position="296"/>
        <end position="314"/>
    </location>
</feature>
<dbReference type="PANTHER" id="PTHR31331:SF8">
    <property type="entry name" value="LCCL DOMAIN PROTEIN (AFU_ORTHOLOGUE AFUA_5G02970)"/>
    <property type="match status" value="1"/>
</dbReference>
<dbReference type="Pfam" id="PF03815">
    <property type="entry name" value="LCCL"/>
    <property type="match status" value="1"/>
</dbReference>
<dbReference type="InterPro" id="IPR036609">
    <property type="entry name" value="LCCL_sf"/>
</dbReference>
<feature type="transmembrane region" description="Helical" evidence="2">
    <location>
        <begin position="320"/>
        <end position="337"/>
    </location>
</feature>
<evidence type="ECO:0000259" key="3">
    <source>
        <dbReference type="PROSITE" id="PS50820"/>
    </source>
</evidence>
<protein>
    <submittedName>
        <fullName evidence="4">LCCL domain-containing protein</fullName>
    </submittedName>
</protein>
<evidence type="ECO:0000256" key="2">
    <source>
        <dbReference type="SAM" id="Phobius"/>
    </source>
</evidence>